<proteinExistence type="predicted"/>
<gene>
    <name evidence="1" type="ORF">MetexDRAFT_1934</name>
</gene>
<dbReference type="InterPro" id="IPR043129">
    <property type="entry name" value="ATPase_NBD"/>
</dbReference>
<evidence type="ECO:0000313" key="2">
    <source>
        <dbReference type="Proteomes" id="UP000004382"/>
    </source>
</evidence>
<dbReference type="Proteomes" id="UP000004382">
    <property type="component" value="Unassembled WGS sequence"/>
</dbReference>
<dbReference type="PATRIC" id="fig|882800.3.peg.1898"/>
<dbReference type="PANTHER" id="PTHR18964">
    <property type="entry name" value="ROK (REPRESSOR, ORF, KINASE) FAMILY"/>
    <property type="match status" value="1"/>
</dbReference>
<dbReference type="InterPro" id="IPR000600">
    <property type="entry name" value="ROK"/>
</dbReference>
<organism evidence="1 2">
    <name type="scientific">Methylorubrum extorquens DSM 13060</name>
    <dbReference type="NCBI Taxonomy" id="882800"/>
    <lineage>
        <taxon>Bacteria</taxon>
        <taxon>Pseudomonadati</taxon>
        <taxon>Pseudomonadota</taxon>
        <taxon>Alphaproteobacteria</taxon>
        <taxon>Hyphomicrobiales</taxon>
        <taxon>Methylobacteriaceae</taxon>
        <taxon>Methylorubrum</taxon>
    </lineage>
</organism>
<comment type="caution">
    <text evidence="1">The sequence shown here is derived from an EMBL/GenBank/DDBJ whole genome shotgun (WGS) entry which is preliminary data.</text>
</comment>
<sequence>MSLPPLRRSWRRSKSALASDRLRIGIDLGGTKIAGIALDTDGTTRAETRVPTPRGDYAGTLDAIAGVVAALERQAGAQQSGVTEASVGVGMPGAVSRATGLIKNANSVWLNGRPFAGDLAARLGRPVQVENDANCLAVSEAVDGAGAGETLVWAIILGTGVGSGIAVRGQALTGRNAIAGEWGHNPLPQPRDDERPGPACYCGRHGCIETWLSGPGLAADFFRCTGQTLTGEAIVARAQAGDAEAAAAMTRYRDRLGRSIAQVVNILDPDVIVLGGGLSRVEGLVAALPGTIAPHVFSDRFDTPMRASRHGDASGVRGAAWLWGAG</sequence>
<dbReference type="AlphaFoldDB" id="H1KH22"/>
<name>H1KH22_METEX</name>
<dbReference type="EMBL" id="AGJK01000038">
    <property type="protein sequence ID" value="EHP93185.1"/>
    <property type="molecule type" value="Genomic_DNA"/>
</dbReference>
<dbReference type="PROSITE" id="PS01125">
    <property type="entry name" value="ROK"/>
    <property type="match status" value="1"/>
</dbReference>
<dbReference type="PANTHER" id="PTHR18964:SF174">
    <property type="entry name" value="D-ALLOSE KINASE-RELATED"/>
    <property type="match status" value="1"/>
</dbReference>
<dbReference type="InterPro" id="IPR049874">
    <property type="entry name" value="ROK_cs"/>
</dbReference>
<protein>
    <submittedName>
        <fullName evidence="1">ROK family protein</fullName>
    </submittedName>
</protein>
<dbReference type="Gene3D" id="3.30.420.40">
    <property type="match status" value="2"/>
</dbReference>
<evidence type="ECO:0000313" key="1">
    <source>
        <dbReference type="EMBL" id="EHP93185.1"/>
    </source>
</evidence>
<dbReference type="GO" id="GO:0004396">
    <property type="term" value="F:hexokinase activity"/>
    <property type="evidence" value="ECO:0007669"/>
    <property type="project" value="TreeGrafter"/>
</dbReference>
<reference evidence="1 2" key="1">
    <citation type="submission" date="2011-09" db="EMBL/GenBank/DDBJ databases">
        <title>The draft genome of Methylobacterium extorquens DSM 13060.</title>
        <authorList>
            <consortium name="US DOE Joint Genome Institute (JGI-PGF)"/>
            <person name="Lucas S."/>
            <person name="Han J."/>
            <person name="Lapidus A."/>
            <person name="Cheng J.-F."/>
            <person name="Goodwin L."/>
            <person name="Pitluck S."/>
            <person name="Peters L."/>
            <person name="Land M.L."/>
            <person name="Hauser L."/>
            <person name="Koskimaki J."/>
            <person name="Halonen O."/>
            <person name="Pirttila A."/>
            <person name="Frank C."/>
            <person name="Woyke T.J."/>
        </authorList>
    </citation>
    <scope>NUCLEOTIDE SEQUENCE [LARGE SCALE GENOMIC DNA]</scope>
    <source>
        <strain evidence="1 2">DSM 13060</strain>
    </source>
</reference>
<accession>H1KH22</accession>
<dbReference type="Pfam" id="PF00480">
    <property type="entry name" value="ROK"/>
    <property type="match status" value="1"/>
</dbReference>
<dbReference type="CDD" id="cd24066">
    <property type="entry name" value="ASKHA_NBD_ROK_EcFRK-like"/>
    <property type="match status" value="1"/>
</dbReference>
<dbReference type="SUPFAM" id="SSF53067">
    <property type="entry name" value="Actin-like ATPase domain"/>
    <property type="match status" value="1"/>
</dbReference>